<gene>
    <name evidence="2" type="ORF">ACFF45_04885</name>
</gene>
<dbReference type="Proteomes" id="UP001589709">
    <property type="component" value="Unassembled WGS sequence"/>
</dbReference>
<evidence type="ECO:0000313" key="2">
    <source>
        <dbReference type="EMBL" id="MFB9462072.1"/>
    </source>
</evidence>
<reference evidence="2 3" key="1">
    <citation type="submission" date="2024-09" db="EMBL/GenBank/DDBJ databases">
        <authorList>
            <person name="Sun Q."/>
            <person name="Mori K."/>
        </authorList>
    </citation>
    <scope>NUCLEOTIDE SEQUENCE [LARGE SCALE GENOMIC DNA]</scope>
    <source>
        <strain evidence="2 3">JCM 6917</strain>
    </source>
</reference>
<dbReference type="RefSeq" id="WP_381342311.1">
    <property type="nucleotide sequence ID" value="NZ_JBHMCY010000006.1"/>
</dbReference>
<accession>A0ABV5MVQ5</accession>
<protein>
    <recommendedName>
        <fullName evidence="4">ATP-binding protein</fullName>
    </recommendedName>
</protein>
<organism evidence="2 3">
    <name type="scientific">Streptomyces cinereospinus</name>
    <dbReference type="NCBI Taxonomy" id="285561"/>
    <lineage>
        <taxon>Bacteria</taxon>
        <taxon>Bacillati</taxon>
        <taxon>Actinomycetota</taxon>
        <taxon>Actinomycetes</taxon>
        <taxon>Kitasatosporales</taxon>
        <taxon>Streptomycetaceae</taxon>
        <taxon>Streptomyces</taxon>
    </lineage>
</organism>
<proteinExistence type="predicted"/>
<feature type="region of interest" description="Disordered" evidence="1">
    <location>
        <begin position="123"/>
        <end position="173"/>
    </location>
</feature>
<sequence>MAAGDHPSDGKTEDAKAAAGTARRPSPASRPWSGVRRPAAGRENGSLRFTVRDTPPEYDPDAVEPGGGKDPLMAPVAATVQALLPHPAAPAPAPAAAPDTPAREPEPAAPALEDDHDALLRRLREPGGPHRTGVPTGEEFTPAERAVLRRMRSHARTGPAGRPRETTSSMSVP</sequence>
<evidence type="ECO:0000313" key="3">
    <source>
        <dbReference type="Proteomes" id="UP001589709"/>
    </source>
</evidence>
<name>A0ABV5MVQ5_9ACTN</name>
<evidence type="ECO:0008006" key="4">
    <source>
        <dbReference type="Google" id="ProtNLM"/>
    </source>
</evidence>
<dbReference type="EMBL" id="JBHMCY010000006">
    <property type="protein sequence ID" value="MFB9462072.1"/>
    <property type="molecule type" value="Genomic_DNA"/>
</dbReference>
<keyword evidence="3" id="KW-1185">Reference proteome</keyword>
<comment type="caution">
    <text evidence="2">The sequence shown here is derived from an EMBL/GenBank/DDBJ whole genome shotgun (WGS) entry which is preliminary data.</text>
</comment>
<feature type="compositionally biased region" description="Basic and acidic residues" evidence="1">
    <location>
        <begin position="1"/>
        <end position="16"/>
    </location>
</feature>
<evidence type="ECO:0000256" key="1">
    <source>
        <dbReference type="SAM" id="MobiDB-lite"/>
    </source>
</evidence>
<feature type="region of interest" description="Disordered" evidence="1">
    <location>
        <begin position="1"/>
        <end position="110"/>
    </location>
</feature>